<evidence type="ECO:0000313" key="4">
    <source>
        <dbReference type="Proteomes" id="UP000005408"/>
    </source>
</evidence>
<name>A0A8W8NDR6_MAGGI</name>
<keyword evidence="2" id="KW-1133">Transmembrane helix</keyword>
<feature type="region of interest" description="Disordered" evidence="1">
    <location>
        <begin position="1"/>
        <end position="32"/>
    </location>
</feature>
<organism evidence="3 4">
    <name type="scientific">Magallana gigas</name>
    <name type="common">Pacific oyster</name>
    <name type="synonym">Crassostrea gigas</name>
    <dbReference type="NCBI Taxonomy" id="29159"/>
    <lineage>
        <taxon>Eukaryota</taxon>
        <taxon>Metazoa</taxon>
        <taxon>Spiralia</taxon>
        <taxon>Lophotrochozoa</taxon>
        <taxon>Mollusca</taxon>
        <taxon>Bivalvia</taxon>
        <taxon>Autobranchia</taxon>
        <taxon>Pteriomorphia</taxon>
        <taxon>Ostreida</taxon>
        <taxon>Ostreoidea</taxon>
        <taxon>Ostreidae</taxon>
        <taxon>Magallana</taxon>
    </lineage>
</organism>
<evidence type="ECO:0000313" key="3">
    <source>
        <dbReference type="EnsemblMetazoa" id="G5739.1:cds"/>
    </source>
</evidence>
<dbReference type="EnsemblMetazoa" id="G5739.3">
    <property type="protein sequence ID" value="G5739.3:cds"/>
    <property type="gene ID" value="G5739"/>
</dbReference>
<feature type="compositionally biased region" description="Basic and acidic residues" evidence="1">
    <location>
        <begin position="1"/>
        <end position="14"/>
    </location>
</feature>
<protein>
    <submittedName>
        <fullName evidence="3">Uncharacterized protein</fullName>
    </submittedName>
</protein>
<feature type="transmembrane region" description="Helical" evidence="2">
    <location>
        <begin position="122"/>
        <end position="146"/>
    </location>
</feature>
<reference evidence="3" key="1">
    <citation type="submission" date="2022-08" db="UniProtKB">
        <authorList>
            <consortium name="EnsemblMetazoa"/>
        </authorList>
    </citation>
    <scope>IDENTIFICATION</scope>
    <source>
        <strain evidence="3">05x7-T-G4-1.051#20</strain>
    </source>
</reference>
<keyword evidence="4" id="KW-1185">Reference proteome</keyword>
<proteinExistence type="predicted"/>
<keyword evidence="2" id="KW-0812">Transmembrane</keyword>
<accession>A0A8W8NDR6</accession>
<evidence type="ECO:0000256" key="1">
    <source>
        <dbReference type="SAM" id="MobiDB-lite"/>
    </source>
</evidence>
<dbReference type="Proteomes" id="UP000005408">
    <property type="component" value="Unassembled WGS sequence"/>
</dbReference>
<dbReference type="EnsemblMetazoa" id="G5739.2">
    <property type="protein sequence ID" value="G5739.2:cds"/>
    <property type="gene ID" value="G5739"/>
</dbReference>
<keyword evidence="2" id="KW-0472">Membrane</keyword>
<dbReference type="EnsemblMetazoa" id="G5739.1">
    <property type="protein sequence ID" value="G5739.1:cds"/>
    <property type="gene ID" value="G5739"/>
</dbReference>
<evidence type="ECO:0000256" key="2">
    <source>
        <dbReference type="SAM" id="Phobius"/>
    </source>
</evidence>
<sequence length="147" mass="16713">MPAENLKEPDKDEPAPPPPYEEVCSMPGHHSVPVHPPQPYDLSSFASPSDMMVTPHCYPPPSSLMHGAYDSPQPFMYGYQSQHQGPQRQVFTPHDLQVLARMRDRPVTLMARVPMDSQRRKIYIKVFTLVGIVIAVVCIICAFQWYH</sequence>
<dbReference type="OrthoDB" id="6137768at2759"/>
<dbReference type="AlphaFoldDB" id="A0A8W8NDR6"/>
<dbReference type="OMA" id="CIICAFQ"/>